<keyword evidence="1" id="KW-0472">Membrane</keyword>
<evidence type="ECO:0000313" key="2">
    <source>
        <dbReference type="EMBL" id="KAA6403794.1"/>
    </source>
</evidence>
<comment type="caution">
    <text evidence="2">The sequence shown here is derived from an EMBL/GenBank/DDBJ whole genome shotgun (WGS) entry which is preliminary data.</text>
</comment>
<evidence type="ECO:0000313" key="3">
    <source>
        <dbReference type="Proteomes" id="UP000324800"/>
    </source>
</evidence>
<feature type="transmembrane region" description="Helical" evidence="1">
    <location>
        <begin position="121"/>
        <end position="138"/>
    </location>
</feature>
<accession>A0A5J4X9I8</accession>
<organism evidence="2 3">
    <name type="scientific">Streblomastix strix</name>
    <dbReference type="NCBI Taxonomy" id="222440"/>
    <lineage>
        <taxon>Eukaryota</taxon>
        <taxon>Metamonada</taxon>
        <taxon>Preaxostyla</taxon>
        <taxon>Oxymonadida</taxon>
        <taxon>Streblomastigidae</taxon>
        <taxon>Streblomastix</taxon>
    </lineage>
</organism>
<sequence length="139" mass="15752">MEDLDSFEAVIVYFSSTNNTQYVAEHIASSLTVSEYQNGKNIVIRLFDGFELFKAADLGSPITFPTVDLSKSKYKGPNLKPRKDSDNQLLVDIRDQQIVEWGKAPLYPILISRMAIGKSRYIYSFLALLIVILFLINIL</sequence>
<dbReference type="EMBL" id="SNRW01000060">
    <property type="protein sequence ID" value="KAA6403794.1"/>
    <property type="molecule type" value="Genomic_DNA"/>
</dbReference>
<protein>
    <submittedName>
        <fullName evidence="2">Uncharacterized protein</fullName>
    </submittedName>
</protein>
<dbReference type="InterPro" id="IPR029039">
    <property type="entry name" value="Flavoprotein-like_sf"/>
</dbReference>
<dbReference type="AlphaFoldDB" id="A0A5J4X9I8"/>
<dbReference type="SUPFAM" id="SSF52218">
    <property type="entry name" value="Flavoproteins"/>
    <property type="match status" value="1"/>
</dbReference>
<keyword evidence="1" id="KW-0812">Transmembrane</keyword>
<gene>
    <name evidence="2" type="ORF">EZS28_000687</name>
</gene>
<keyword evidence="1" id="KW-1133">Transmembrane helix</keyword>
<dbReference type="Proteomes" id="UP000324800">
    <property type="component" value="Unassembled WGS sequence"/>
</dbReference>
<reference evidence="2 3" key="1">
    <citation type="submission" date="2019-03" db="EMBL/GenBank/DDBJ databases">
        <title>Single cell metagenomics reveals metabolic interactions within the superorganism composed of flagellate Streblomastix strix and complex community of Bacteroidetes bacteria on its surface.</title>
        <authorList>
            <person name="Treitli S.C."/>
            <person name="Kolisko M."/>
            <person name="Husnik F."/>
            <person name="Keeling P."/>
            <person name="Hampl V."/>
        </authorList>
    </citation>
    <scope>NUCLEOTIDE SEQUENCE [LARGE SCALE GENOMIC DNA]</scope>
    <source>
        <strain evidence="2">ST1C</strain>
    </source>
</reference>
<proteinExistence type="predicted"/>
<evidence type="ECO:0000256" key="1">
    <source>
        <dbReference type="SAM" id="Phobius"/>
    </source>
</evidence>
<name>A0A5J4X9I8_9EUKA</name>